<dbReference type="Pfam" id="PF10105">
    <property type="entry name" value="DUF2344"/>
    <property type="match status" value="1"/>
</dbReference>
<proteinExistence type="predicted"/>
<dbReference type="NCBIfam" id="TIGR03936">
    <property type="entry name" value="sam_1_link_chp"/>
    <property type="match status" value="1"/>
</dbReference>
<accession>A0A399FXV3</accession>
<dbReference type="AlphaFoldDB" id="A0A399FXV3"/>
<comment type="caution">
    <text evidence="2">The sequence shown here is derived from an EMBL/GenBank/DDBJ whole genome shotgun (WGS) entry which is preliminary data.</text>
</comment>
<evidence type="ECO:0000313" key="2">
    <source>
        <dbReference type="EMBL" id="RII01031.1"/>
    </source>
</evidence>
<dbReference type="InterPro" id="IPR018768">
    <property type="entry name" value="DUF2344"/>
</dbReference>
<evidence type="ECO:0000259" key="1">
    <source>
        <dbReference type="Pfam" id="PF10105"/>
    </source>
</evidence>
<organism evidence="2 3">
    <name type="scientific">candidate division NPL-UPA2 bacterium Unc8</name>
    <dbReference type="NCBI Taxonomy" id="1980939"/>
    <lineage>
        <taxon>Bacteria</taxon>
    </lineage>
</organism>
<reference evidence="2 3" key="1">
    <citation type="submission" date="2018-08" db="EMBL/GenBank/DDBJ databases">
        <title>Draft genome of candidate division NPL-UPA2 bacterium Unc8 that adapted to ultra-basic serpentinizing groundwater.</title>
        <authorList>
            <person name="Ishii S."/>
            <person name="Suzuki S."/>
            <person name="Nealson K.H."/>
        </authorList>
    </citation>
    <scope>NUCLEOTIDE SEQUENCE [LARGE SCALE GENOMIC DNA]</scope>
    <source>
        <strain evidence="2">Unc8</strain>
    </source>
</reference>
<dbReference type="Proteomes" id="UP000266287">
    <property type="component" value="Unassembled WGS sequence"/>
</dbReference>
<sequence>MRTSSLSSKRQESLANMKVRIKFKKSKAVRFISHLSLAKTLRQAVCRAGLPIAYSHGFNPHQKISFCHPLPLGMISDSEFADLVLTEKIEADEVKKKLNEKLPTGIEILEAKRVPLQSKSLTSLADTASYKIILSQEQLPIKTKTSNSAIKSLSYEDSPEPTLNIIVKIPGVKIKDVLSSLLGLDEQGVKLIEVKRTGMFAQRKEALIPLMDICV</sequence>
<name>A0A399FXV3_UNCN2</name>
<feature type="domain" description="DUF2344" evidence="1">
    <location>
        <begin position="18"/>
        <end position="153"/>
    </location>
</feature>
<evidence type="ECO:0000313" key="3">
    <source>
        <dbReference type="Proteomes" id="UP000266287"/>
    </source>
</evidence>
<gene>
    <name evidence="2" type="ORF">B9J77_00390</name>
</gene>
<dbReference type="EMBL" id="NDHY01000001">
    <property type="protein sequence ID" value="RII01031.1"/>
    <property type="molecule type" value="Genomic_DNA"/>
</dbReference>
<protein>
    <submittedName>
        <fullName evidence="2">DUF2344 domain-containing protein</fullName>
    </submittedName>
</protein>